<evidence type="ECO:0000256" key="1">
    <source>
        <dbReference type="ARBA" id="ARBA00018517"/>
    </source>
</evidence>
<comment type="catalytic activity">
    <reaction evidence="4">
        <text>a 5'-end (N(7)-methyl 5'-triphosphoguanosine)-ribonucleoside in snoRNA + S-adenosyl-L-methionine = a 5'-end (N(2),N(7)-dimethyl 5'-triphosphoguanosine)-ribonucleoside in snoRNA + S-adenosyl-L-homocysteine + H(+)</text>
        <dbReference type="Rhea" id="RHEA:78475"/>
        <dbReference type="Rhea" id="RHEA-COMP:19086"/>
        <dbReference type="Rhea" id="RHEA-COMP:19088"/>
        <dbReference type="ChEBI" id="CHEBI:15378"/>
        <dbReference type="ChEBI" id="CHEBI:57856"/>
        <dbReference type="ChEBI" id="CHEBI:59789"/>
        <dbReference type="ChEBI" id="CHEBI:156461"/>
        <dbReference type="ChEBI" id="CHEBI:172880"/>
    </reaction>
    <physiologicalReaction direction="left-to-right" evidence="4">
        <dbReference type="Rhea" id="RHEA:78476"/>
    </physiologicalReaction>
</comment>
<dbReference type="AlphaFoldDB" id="A0A196SMU2"/>
<comment type="catalytic activity">
    <reaction evidence="3">
        <text>a 5'-end (N(2),N(7)-dimethyl 5'-triphosphoguanosine)-ribonucleoside in snoRNA + S-adenosyl-L-methionine = a 5'-end (N(2),N(2),N(7)-trimethyl 5'-triphosphoguanosine)-ribonucleoside in snoRNA + S-adenosyl-L-homocysteine + H(+)</text>
        <dbReference type="Rhea" id="RHEA:78507"/>
        <dbReference type="Rhea" id="RHEA-COMP:19088"/>
        <dbReference type="Rhea" id="RHEA-COMP:19090"/>
        <dbReference type="ChEBI" id="CHEBI:15378"/>
        <dbReference type="ChEBI" id="CHEBI:57856"/>
        <dbReference type="ChEBI" id="CHEBI:59789"/>
        <dbReference type="ChEBI" id="CHEBI:167623"/>
        <dbReference type="ChEBI" id="CHEBI:172880"/>
    </reaction>
    <physiologicalReaction direction="left-to-right" evidence="3">
        <dbReference type="Rhea" id="RHEA:78508"/>
    </physiologicalReaction>
</comment>
<feature type="compositionally biased region" description="Polar residues" evidence="8">
    <location>
        <begin position="59"/>
        <end position="69"/>
    </location>
</feature>
<evidence type="ECO:0000256" key="2">
    <source>
        <dbReference type="ARBA" id="ARBA00025783"/>
    </source>
</evidence>
<feature type="region of interest" description="Disordered" evidence="8">
    <location>
        <begin position="89"/>
        <end position="112"/>
    </location>
</feature>
<dbReference type="Pfam" id="PF09445">
    <property type="entry name" value="Methyltransf_15"/>
    <property type="match status" value="1"/>
</dbReference>
<keyword evidence="10" id="KW-1185">Reference proteome</keyword>
<feature type="region of interest" description="Disordered" evidence="8">
    <location>
        <begin position="51"/>
        <end position="73"/>
    </location>
</feature>
<feature type="compositionally biased region" description="Basic residues" evidence="8">
    <location>
        <begin position="96"/>
        <end position="107"/>
    </location>
</feature>
<dbReference type="Gene3D" id="3.40.50.150">
    <property type="entry name" value="Vaccinia Virus protein VP39"/>
    <property type="match status" value="1"/>
</dbReference>
<comment type="catalytic activity">
    <reaction evidence="6">
        <text>a 5'-end (N(7)-methyl 5'-triphosphoguanosine)-ribonucleoside in snRNA + S-adenosyl-L-methionine = a 5'-end (N(2),N(7)-dimethyl 5'-triphosphoguanosine)-ribonucleoside in snRNA + S-adenosyl-L-homocysteine + H(+)</text>
        <dbReference type="Rhea" id="RHEA:78471"/>
        <dbReference type="Rhea" id="RHEA-COMP:19085"/>
        <dbReference type="Rhea" id="RHEA-COMP:19087"/>
        <dbReference type="ChEBI" id="CHEBI:15378"/>
        <dbReference type="ChEBI" id="CHEBI:57856"/>
        <dbReference type="ChEBI" id="CHEBI:59789"/>
        <dbReference type="ChEBI" id="CHEBI:156461"/>
        <dbReference type="ChEBI" id="CHEBI:172880"/>
    </reaction>
    <physiologicalReaction direction="left-to-right" evidence="6">
        <dbReference type="Rhea" id="RHEA:78472"/>
    </physiologicalReaction>
</comment>
<evidence type="ECO:0000256" key="6">
    <source>
        <dbReference type="ARBA" id="ARBA00049075"/>
    </source>
</evidence>
<sequence>MELVDAFCHSQFYRFEESCSTVDTDTSPTVRHTINFMPYRHLYKELEAQYCDPGESSEEPSTNEMSAEEQNSHRSAVIDAMIARMEQGLPAEFGTKRRTSKPHKANRSQKEKKLTAIPHTAFQNEMYIQALINKEWVPCVVLDMEVPNETSEGYQYSYLVQPLQSISNASETIHLTPDDVSFLSPEQEARLFQASFSTQPHQPLIQLLVTETAARTPKSSLPPSVRKYYWQRYRLFSRWDDGIQFDEEGLFSVTPEALALHTAVRCACDVVVDAFAGIGGNTIQLARTCRRVVAIDTCLERLKMLQHNSALYGVAHRIDAVCADCRTVLPALKADVVVLAPPWGGVNYSKKEVFRLEDLPAGLDGTALFAMARTVTRNVVMLLPRNVDRRQVAELGEEGEVVELVEGMVDGVVKMVIAYFGDLAASPQTLNMLM</sequence>
<dbReference type="CDD" id="cd02440">
    <property type="entry name" value="AdoMet_MTases"/>
    <property type="match status" value="1"/>
</dbReference>
<dbReference type="InterPro" id="IPR019012">
    <property type="entry name" value="RNA_cap_Gua-N2-MeTrfase"/>
</dbReference>
<dbReference type="OrthoDB" id="194443at2759"/>
<comment type="similarity">
    <text evidence="2">Belongs to the methyltransferase superfamily. Trimethylguanosine synthase family.</text>
</comment>
<dbReference type="PANTHER" id="PTHR14741">
    <property type="entry name" value="S-ADENOSYLMETHIONINE-DEPENDENT METHYLTRANSFERASE RELATED"/>
    <property type="match status" value="1"/>
</dbReference>
<dbReference type="GO" id="GO:0005634">
    <property type="term" value="C:nucleus"/>
    <property type="evidence" value="ECO:0007669"/>
    <property type="project" value="TreeGrafter"/>
</dbReference>
<gene>
    <name evidence="9" type="ORF">AV274_0715</name>
</gene>
<dbReference type="SUPFAM" id="SSF53335">
    <property type="entry name" value="S-adenosyl-L-methionine-dependent methyltransferases"/>
    <property type="match status" value="1"/>
</dbReference>
<evidence type="ECO:0000256" key="4">
    <source>
        <dbReference type="ARBA" id="ARBA00048740"/>
    </source>
</evidence>
<proteinExistence type="inferred from homology"/>
<dbReference type="GO" id="GO:0071164">
    <property type="term" value="F:RNA cap trimethylguanosine synthase activity"/>
    <property type="evidence" value="ECO:0007669"/>
    <property type="project" value="TreeGrafter"/>
</dbReference>
<organism evidence="9 10">
    <name type="scientific">Blastocystis sp. subtype 1 (strain ATCC 50177 / NandII)</name>
    <dbReference type="NCBI Taxonomy" id="478820"/>
    <lineage>
        <taxon>Eukaryota</taxon>
        <taxon>Sar</taxon>
        <taxon>Stramenopiles</taxon>
        <taxon>Bigyra</taxon>
        <taxon>Opalozoa</taxon>
        <taxon>Opalinata</taxon>
        <taxon>Blastocystidae</taxon>
        <taxon>Blastocystis</taxon>
    </lineage>
</organism>
<evidence type="ECO:0000313" key="9">
    <source>
        <dbReference type="EMBL" id="OAO17576.1"/>
    </source>
</evidence>
<accession>A0A196SMU2</accession>
<evidence type="ECO:0000256" key="8">
    <source>
        <dbReference type="SAM" id="MobiDB-lite"/>
    </source>
</evidence>
<dbReference type="EMBL" id="LXWW01000025">
    <property type="protein sequence ID" value="OAO17576.1"/>
    <property type="molecule type" value="Genomic_DNA"/>
</dbReference>
<reference evidence="9 10" key="1">
    <citation type="submission" date="2016-05" db="EMBL/GenBank/DDBJ databases">
        <title>Nuclear genome of Blastocystis sp. subtype 1 NandII.</title>
        <authorList>
            <person name="Gentekaki E."/>
            <person name="Curtis B."/>
            <person name="Stairs C."/>
            <person name="Eme L."/>
            <person name="Herman E."/>
            <person name="Klimes V."/>
            <person name="Arias M.C."/>
            <person name="Elias M."/>
            <person name="Hilliou F."/>
            <person name="Klute M."/>
            <person name="Malik S.-B."/>
            <person name="Pightling A."/>
            <person name="Rachubinski R."/>
            <person name="Salas D."/>
            <person name="Schlacht A."/>
            <person name="Suga H."/>
            <person name="Archibald J."/>
            <person name="Ball S.G."/>
            <person name="Clark G."/>
            <person name="Dacks J."/>
            <person name="Van Der Giezen M."/>
            <person name="Tsaousis A."/>
            <person name="Roger A."/>
        </authorList>
    </citation>
    <scope>NUCLEOTIDE SEQUENCE [LARGE SCALE GENOMIC DNA]</scope>
    <source>
        <strain evidence="10">ATCC 50177 / NandII</strain>
    </source>
</reference>
<dbReference type="PANTHER" id="PTHR14741:SF32">
    <property type="entry name" value="TRIMETHYLGUANOSINE SYNTHASE"/>
    <property type="match status" value="1"/>
</dbReference>
<dbReference type="STRING" id="478820.A0A196SMU2"/>
<name>A0A196SMU2_BLAHN</name>
<dbReference type="InterPro" id="IPR029063">
    <property type="entry name" value="SAM-dependent_MTases_sf"/>
</dbReference>
<protein>
    <recommendedName>
        <fullName evidence="1">Trimethylguanosine synthase</fullName>
    </recommendedName>
    <alternativeName>
        <fullName evidence="7">Cap-specific guanine-N(2) methyltransferase</fullName>
    </alternativeName>
</protein>
<evidence type="ECO:0000313" key="10">
    <source>
        <dbReference type="Proteomes" id="UP000078348"/>
    </source>
</evidence>
<dbReference type="Proteomes" id="UP000078348">
    <property type="component" value="Unassembled WGS sequence"/>
</dbReference>
<evidence type="ECO:0000256" key="3">
    <source>
        <dbReference type="ARBA" id="ARBA00047418"/>
    </source>
</evidence>
<evidence type="ECO:0000256" key="7">
    <source>
        <dbReference type="ARBA" id="ARBA00049790"/>
    </source>
</evidence>
<comment type="caution">
    <text evidence="9">The sequence shown here is derived from an EMBL/GenBank/DDBJ whole genome shotgun (WGS) entry which is preliminary data.</text>
</comment>
<evidence type="ECO:0000256" key="5">
    <source>
        <dbReference type="ARBA" id="ARBA00048763"/>
    </source>
</evidence>
<comment type="catalytic activity">
    <reaction evidence="5">
        <text>a 5'-end (N(2),N(7)-dimethyl 5'-triphosphoguanosine)-ribonucleoside in snRNA + S-adenosyl-L-methionine = a 5'-end (N(2),N(2),N(7)-trimethyl 5'-triphosphoguanosine)-ribonucleoside in snRNA + S-adenosyl-L-homocysteine + H(+)</text>
        <dbReference type="Rhea" id="RHEA:78479"/>
        <dbReference type="Rhea" id="RHEA-COMP:19087"/>
        <dbReference type="Rhea" id="RHEA-COMP:19089"/>
        <dbReference type="ChEBI" id="CHEBI:15378"/>
        <dbReference type="ChEBI" id="CHEBI:57856"/>
        <dbReference type="ChEBI" id="CHEBI:59789"/>
        <dbReference type="ChEBI" id="CHEBI:167623"/>
        <dbReference type="ChEBI" id="CHEBI:172880"/>
    </reaction>
    <physiologicalReaction direction="left-to-right" evidence="5">
        <dbReference type="Rhea" id="RHEA:78480"/>
    </physiologicalReaction>
</comment>